<evidence type="ECO:0000313" key="2">
    <source>
        <dbReference type="EMBL" id="KAF0918032.1"/>
    </source>
</evidence>
<gene>
    <name evidence="2" type="ORF">E2562_021723</name>
</gene>
<dbReference type="Proteomes" id="UP000479710">
    <property type="component" value="Unassembled WGS sequence"/>
</dbReference>
<evidence type="ECO:0000256" key="1">
    <source>
        <dbReference type="SAM" id="MobiDB-lite"/>
    </source>
</evidence>
<feature type="region of interest" description="Disordered" evidence="1">
    <location>
        <begin position="91"/>
        <end position="110"/>
    </location>
</feature>
<comment type="caution">
    <text evidence="2">The sequence shown here is derived from an EMBL/GenBank/DDBJ whole genome shotgun (WGS) entry which is preliminary data.</text>
</comment>
<sequence length="110" mass="12122">MNDIVAGRRKDLDDLDSKVIDNLEWELGKRHEGMRNCIDMLRSGAPQVLSLLPPQPVPLEASEPLPTVVPQENCNAVIVFIDAIEETRDLTLPEEFQTSDPGQGSALSDV</sequence>
<reference evidence="2 3" key="1">
    <citation type="submission" date="2019-11" db="EMBL/GenBank/DDBJ databases">
        <title>Whole genome sequence of Oryza granulata.</title>
        <authorList>
            <person name="Li W."/>
        </authorList>
    </citation>
    <scope>NUCLEOTIDE SEQUENCE [LARGE SCALE GENOMIC DNA]</scope>
    <source>
        <strain evidence="3">cv. Menghai</strain>
        <tissue evidence="2">Leaf</tissue>
    </source>
</reference>
<protein>
    <submittedName>
        <fullName evidence="2">Uncharacterized protein</fullName>
    </submittedName>
</protein>
<dbReference type="AlphaFoldDB" id="A0A6G1E0L4"/>
<proteinExistence type="predicted"/>
<keyword evidence="3" id="KW-1185">Reference proteome</keyword>
<feature type="compositionally biased region" description="Polar residues" evidence="1">
    <location>
        <begin position="96"/>
        <end position="110"/>
    </location>
</feature>
<evidence type="ECO:0000313" key="3">
    <source>
        <dbReference type="Proteomes" id="UP000479710"/>
    </source>
</evidence>
<name>A0A6G1E0L4_9ORYZ</name>
<dbReference type="EMBL" id="SPHZ02000005">
    <property type="protein sequence ID" value="KAF0918032.1"/>
    <property type="molecule type" value="Genomic_DNA"/>
</dbReference>
<dbReference type="OrthoDB" id="691496at2759"/>
<organism evidence="2 3">
    <name type="scientific">Oryza meyeriana var. granulata</name>
    <dbReference type="NCBI Taxonomy" id="110450"/>
    <lineage>
        <taxon>Eukaryota</taxon>
        <taxon>Viridiplantae</taxon>
        <taxon>Streptophyta</taxon>
        <taxon>Embryophyta</taxon>
        <taxon>Tracheophyta</taxon>
        <taxon>Spermatophyta</taxon>
        <taxon>Magnoliopsida</taxon>
        <taxon>Liliopsida</taxon>
        <taxon>Poales</taxon>
        <taxon>Poaceae</taxon>
        <taxon>BOP clade</taxon>
        <taxon>Oryzoideae</taxon>
        <taxon>Oryzeae</taxon>
        <taxon>Oryzinae</taxon>
        <taxon>Oryza</taxon>
        <taxon>Oryza meyeriana</taxon>
    </lineage>
</organism>
<accession>A0A6G1E0L4</accession>